<dbReference type="InterPro" id="IPR056209">
    <property type="entry name" value="SU10_adaptor"/>
</dbReference>
<dbReference type="RefSeq" id="WP_184139931.1">
    <property type="nucleotide sequence ID" value="NZ_JACHIK010000001.1"/>
</dbReference>
<gene>
    <name evidence="1" type="ORF">HNQ66_000185</name>
</gene>
<protein>
    <submittedName>
        <fullName evidence="1">Uncharacterized protein</fullName>
    </submittedName>
</protein>
<evidence type="ECO:0000313" key="1">
    <source>
        <dbReference type="EMBL" id="MBB5040807.1"/>
    </source>
</evidence>
<sequence>MSTLGALKAEIADDLLRSDLSTQIASEISNAIRYFQNKRFYFNETRGETFATVEAQAVYSSTDDTAIPDFIEIDQITVTDGTSTWELDVLTPKEWEIATALATGSRPTGYAYFNQSLMLYPTPDDAYTVRMIGHIKKTAPATDEEAGNVWMTEAYQLLRYRAAKMVSATKMLDSGRAQLFANLEGDEFQRLKAETAARVTSNSVAPTEF</sequence>
<evidence type="ECO:0000313" key="2">
    <source>
        <dbReference type="Proteomes" id="UP000535406"/>
    </source>
</evidence>
<dbReference type="AlphaFoldDB" id="A0A7W7YRB5"/>
<keyword evidence="2" id="KW-1185">Reference proteome</keyword>
<comment type="caution">
    <text evidence="1">The sequence shown here is derived from an EMBL/GenBank/DDBJ whole genome shotgun (WGS) entry which is preliminary data.</text>
</comment>
<reference evidence="1 2" key="1">
    <citation type="submission" date="2020-08" db="EMBL/GenBank/DDBJ databases">
        <title>Genomic Encyclopedia of Type Strains, Phase IV (KMG-IV): sequencing the most valuable type-strain genomes for metagenomic binning, comparative biology and taxonomic classification.</title>
        <authorList>
            <person name="Goeker M."/>
        </authorList>
    </citation>
    <scope>NUCLEOTIDE SEQUENCE [LARGE SCALE GENOMIC DNA]</scope>
    <source>
        <strain evidence="1 2">DSM 21319</strain>
    </source>
</reference>
<dbReference type="Proteomes" id="UP000535406">
    <property type="component" value="Unassembled WGS sequence"/>
</dbReference>
<accession>A0A7W7YRB5</accession>
<dbReference type="Pfam" id="PF24175">
    <property type="entry name" value="SU10_adaptor"/>
    <property type="match status" value="1"/>
</dbReference>
<dbReference type="EMBL" id="JACHIK010000001">
    <property type="protein sequence ID" value="MBB5040807.1"/>
    <property type="molecule type" value="Genomic_DNA"/>
</dbReference>
<organism evidence="1 2">
    <name type="scientific">Shinella fusca</name>
    <dbReference type="NCBI Taxonomy" id="544480"/>
    <lineage>
        <taxon>Bacteria</taxon>
        <taxon>Pseudomonadati</taxon>
        <taxon>Pseudomonadota</taxon>
        <taxon>Alphaproteobacteria</taxon>
        <taxon>Hyphomicrobiales</taxon>
        <taxon>Rhizobiaceae</taxon>
        <taxon>Shinella</taxon>
    </lineage>
</organism>
<proteinExistence type="predicted"/>
<name>A0A7W7YRB5_9HYPH</name>